<proteinExistence type="predicted"/>
<organism evidence="1">
    <name type="scientific">Anguilla anguilla</name>
    <name type="common">European freshwater eel</name>
    <name type="synonym">Muraena anguilla</name>
    <dbReference type="NCBI Taxonomy" id="7936"/>
    <lineage>
        <taxon>Eukaryota</taxon>
        <taxon>Metazoa</taxon>
        <taxon>Chordata</taxon>
        <taxon>Craniata</taxon>
        <taxon>Vertebrata</taxon>
        <taxon>Euteleostomi</taxon>
        <taxon>Actinopterygii</taxon>
        <taxon>Neopterygii</taxon>
        <taxon>Teleostei</taxon>
        <taxon>Anguilliformes</taxon>
        <taxon>Anguillidae</taxon>
        <taxon>Anguilla</taxon>
    </lineage>
</organism>
<sequence length="51" mass="6200">MYLCEWIISNKEHYHYCLLIKYGFSFTSIFKIIKKYFCLHCPDLCCILVTN</sequence>
<dbReference type="EMBL" id="GBXM01027107">
    <property type="protein sequence ID" value="JAH81470.1"/>
    <property type="molecule type" value="Transcribed_RNA"/>
</dbReference>
<accession>A0A0E9VVW8</accession>
<name>A0A0E9VVW8_ANGAN</name>
<evidence type="ECO:0000313" key="1">
    <source>
        <dbReference type="EMBL" id="JAH81470.1"/>
    </source>
</evidence>
<reference evidence="1" key="1">
    <citation type="submission" date="2014-11" db="EMBL/GenBank/DDBJ databases">
        <authorList>
            <person name="Amaro Gonzalez C."/>
        </authorList>
    </citation>
    <scope>NUCLEOTIDE SEQUENCE</scope>
</reference>
<reference evidence="1" key="2">
    <citation type="journal article" date="2015" name="Fish Shellfish Immunol.">
        <title>Early steps in the European eel (Anguilla anguilla)-Vibrio vulnificus interaction in the gills: Role of the RtxA13 toxin.</title>
        <authorList>
            <person name="Callol A."/>
            <person name="Pajuelo D."/>
            <person name="Ebbesson L."/>
            <person name="Teles M."/>
            <person name="MacKenzie S."/>
            <person name="Amaro C."/>
        </authorList>
    </citation>
    <scope>NUCLEOTIDE SEQUENCE</scope>
</reference>
<dbReference type="AlphaFoldDB" id="A0A0E9VVW8"/>
<protein>
    <submittedName>
        <fullName evidence="1">Uncharacterized protein</fullName>
    </submittedName>
</protein>